<comment type="caution">
    <text evidence="1">The sequence shown here is derived from an EMBL/GenBank/DDBJ whole genome shotgun (WGS) entry which is preliminary data.</text>
</comment>
<name>A0A2N0NHJ9_9GLOM</name>
<protein>
    <submittedName>
        <fullName evidence="1">Uncharacterized protein</fullName>
    </submittedName>
</protein>
<organism evidence="1 2">
    <name type="scientific">Rhizophagus irregularis</name>
    <dbReference type="NCBI Taxonomy" id="588596"/>
    <lineage>
        <taxon>Eukaryota</taxon>
        <taxon>Fungi</taxon>
        <taxon>Fungi incertae sedis</taxon>
        <taxon>Mucoromycota</taxon>
        <taxon>Glomeromycotina</taxon>
        <taxon>Glomeromycetes</taxon>
        <taxon>Glomerales</taxon>
        <taxon>Glomeraceae</taxon>
        <taxon>Rhizophagus</taxon>
    </lineage>
</organism>
<proteinExistence type="predicted"/>
<dbReference type="AlphaFoldDB" id="A0A2N0NHJ9"/>
<evidence type="ECO:0000313" key="2">
    <source>
        <dbReference type="Proteomes" id="UP000232722"/>
    </source>
</evidence>
<reference evidence="1 2" key="2">
    <citation type="submission" date="2017-09" db="EMBL/GenBank/DDBJ databases">
        <title>Extensive intraspecific genome diversity in a model arbuscular mycorrhizal fungus.</title>
        <authorList>
            <person name="Chen E.C."/>
            <person name="Morin E."/>
            <person name="Beaudet D."/>
            <person name="Noel J."/>
            <person name="Ndikumana S."/>
            <person name="Charron P."/>
            <person name="St-Onge C."/>
            <person name="Giorgi J."/>
            <person name="Grigoriev I.V."/>
            <person name="Roux C."/>
            <person name="Martin F.M."/>
            <person name="Corradi N."/>
        </authorList>
    </citation>
    <scope>NUCLEOTIDE SEQUENCE [LARGE SCALE GENOMIC DNA]</scope>
    <source>
        <strain evidence="1 2">A5</strain>
    </source>
</reference>
<evidence type="ECO:0000313" key="1">
    <source>
        <dbReference type="EMBL" id="PKB94018.1"/>
    </source>
</evidence>
<gene>
    <name evidence="1" type="ORF">RhiirA5_439759</name>
</gene>
<sequence>MTVNNCAASFWGIKHHNLKAKKTKSEQDYKICCECFDAHANLGNKMAIKNLKNPDLPFNKKELQQDKERGIEYLKLSALQDNSKAIETLNKYRINL</sequence>
<dbReference type="Proteomes" id="UP000232722">
    <property type="component" value="Unassembled WGS sequence"/>
</dbReference>
<accession>A0A2N0NHJ9</accession>
<dbReference type="EMBL" id="LLXJ01006799">
    <property type="protein sequence ID" value="PKB94018.1"/>
    <property type="molecule type" value="Genomic_DNA"/>
</dbReference>
<reference evidence="1 2" key="1">
    <citation type="submission" date="2016-04" db="EMBL/GenBank/DDBJ databases">
        <title>Genome analyses suggest a sexual origin of heterokaryosis in a supposedly ancient asexual fungus.</title>
        <authorList>
            <person name="Ropars J."/>
            <person name="Sedzielewska K."/>
            <person name="Noel J."/>
            <person name="Charron P."/>
            <person name="Farinelli L."/>
            <person name="Marton T."/>
            <person name="Kruger M."/>
            <person name="Pelin A."/>
            <person name="Brachmann A."/>
            <person name="Corradi N."/>
        </authorList>
    </citation>
    <scope>NUCLEOTIDE SEQUENCE [LARGE SCALE GENOMIC DNA]</scope>
    <source>
        <strain evidence="1 2">A5</strain>
    </source>
</reference>